<proteinExistence type="predicted"/>
<evidence type="ECO:0000313" key="3">
    <source>
        <dbReference type="Proteomes" id="UP001221898"/>
    </source>
</evidence>
<name>A0AAD7VYQ8_9TELE</name>
<reference evidence="2" key="1">
    <citation type="journal article" date="2023" name="Science">
        <title>Genome structures resolve the early diversification of teleost fishes.</title>
        <authorList>
            <person name="Parey E."/>
            <person name="Louis A."/>
            <person name="Montfort J."/>
            <person name="Bouchez O."/>
            <person name="Roques C."/>
            <person name="Iampietro C."/>
            <person name="Lluch J."/>
            <person name="Castinel A."/>
            <person name="Donnadieu C."/>
            <person name="Desvignes T."/>
            <person name="Floi Bucao C."/>
            <person name="Jouanno E."/>
            <person name="Wen M."/>
            <person name="Mejri S."/>
            <person name="Dirks R."/>
            <person name="Jansen H."/>
            <person name="Henkel C."/>
            <person name="Chen W.J."/>
            <person name="Zahm M."/>
            <person name="Cabau C."/>
            <person name="Klopp C."/>
            <person name="Thompson A.W."/>
            <person name="Robinson-Rechavi M."/>
            <person name="Braasch I."/>
            <person name="Lecointre G."/>
            <person name="Bobe J."/>
            <person name="Postlethwait J.H."/>
            <person name="Berthelot C."/>
            <person name="Roest Crollius H."/>
            <person name="Guiguen Y."/>
        </authorList>
    </citation>
    <scope>NUCLEOTIDE SEQUENCE</scope>
    <source>
        <strain evidence="2">NC1722</strain>
    </source>
</reference>
<dbReference type="Proteomes" id="UP001221898">
    <property type="component" value="Unassembled WGS sequence"/>
</dbReference>
<feature type="region of interest" description="Disordered" evidence="1">
    <location>
        <begin position="208"/>
        <end position="231"/>
    </location>
</feature>
<organism evidence="2 3">
    <name type="scientific">Aldrovandia affinis</name>
    <dbReference type="NCBI Taxonomy" id="143900"/>
    <lineage>
        <taxon>Eukaryota</taxon>
        <taxon>Metazoa</taxon>
        <taxon>Chordata</taxon>
        <taxon>Craniata</taxon>
        <taxon>Vertebrata</taxon>
        <taxon>Euteleostomi</taxon>
        <taxon>Actinopterygii</taxon>
        <taxon>Neopterygii</taxon>
        <taxon>Teleostei</taxon>
        <taxon>Notacanthiformes</taxon>
        <taxon>Halosauridae</taxon>
        <taxon>Aldrovandia</taxon>
    </lineage>
</organism>
<comment type="caution">
    <text evidence="2">The sequence shown here is derived from an EMBL/GenBank/DDBJ whole genome shotgun (WGS) entry which is preliminary data.</text>
</comment>
<evidence type="ECO:0000256" key="1">
    <source>
        <dbReference type="SAM" id="MobiDB-lite"/>
    </source>
</evidence>
<gene>
    <name evidence="2" type="ORF">AAFF_G00407250</name>
</gene>
<sequence length="231" mass="24865">MMWPMASGRVPPSGALNYRIAQWHQHWPPQNGLPCAVVLLLFPLLPLPRFLHQLPLRLLLRGRGRGLASTPVPVSAPALVGARVEEKVEKKVSAESAGVAPSPSPEMVDLPTSVDRENPVEWGDSEEPMDAGEAGWNKKPLRKRQSSGEHEEGRGHKEAPSIPLTKNRFEALAGSVEGADQGFCTNMDLEPASPLPYPVSWDADSILDRLGKTQAPPGEEDSMDLGGAGAP</sequence>
<feature type="region of interest" description="Disordered" evidence="1">
    <location>
        <begin position="93"/>
        <end position="166"/>
    </location>
</feature>
<keyword evidence="3" id="KW-1185">Reference proteome</keyword>
<accession>A0AAD7VYQ8</accession>
<dbReference type="AlphaFoldDB" id="A0AAD7VYQ8"/>
<feature type="compositionally biased region" description="Basic and acidic residues" evidence="1">
    <location>
        <begin position="146"/>
        <end position="159"/>
    </location>
</feature>
<dbReference type="EMBL" id="JAINUG010000802">
    <property type="protein sequence ID" value="KAJ8362000.1"/>
    <property type="molecule type" value="Genomic_DNA"/>
</dbReference>
<evidence type="ECO:0000313" key="2">
    <source>
        <dbReference type="EMBL" id="KAJ8362000.1"/>
    </source>
</evidence>
<protein>
    <submittedName>
        <fullName evidence="2">Uncharacterized protein</fullName>
    </submittedName>
</protein>